<reference evidence="2" key="1">
    <citation type="submission" date="2024-05" db="EMBL/GenBank/DDBJ databases">
        <title>Planctomycetes of the genus Singulisphaera possess chitinolytic capabilities.</title>
        <authorList>
            <person name="Ivanova A."/>
        </authorList>
    </citation>
    <scope>NUCLEOTIDE SEQUENCE</scope>
    <source>
        <strain evidence="2">Ch08T</strain>
    </source>
</reference>
<keyword evidence="1" id="KW-0472">Membrane</keyword>
<dbReference type="RefSeq" id="WP_406696726.1">
    <property type="nucleotide sequence ID" value="NZ_CP155447.1"/>
</dbReference>
<organism evidence="2">
    <name type="scientific">Singulisphaera sp. Ch08</name>
    <dbReference type="NCBI Taxonomy" id="3120278"/>
    <lineage>
        <taxon>Bacteria</taxon>
        <taxon>Pseudomonadati</taxon>
        <taxon>Planctomycetota</taxon>
        <taxon>Planctomycetia</taxon>
        <taxon>Isosphaerales</taxon>
        <taxon>Isosphaeraceae</taxon>
        <taxon>Singulisphaera</taxon>
    </lineage>
</organism>
<gene>
    <name evidence="2" type="ORF">V5E97_37640</name>
</gene>
<evidence type="ECO:0008006" key="3">
    <source>
        <dbReference type="Google" id="ProtNLM"/>
    </source>
</evidence>
<accession>A0AAU7CEP8</accession>
<sequence>MESHSHPPHHDLPGRRFPVLPIVTPGSDQEVPGFVFPGLPIVTPDPPRLSQREKYGSLFYVGLLGLAVLIGLVGWFVHGAWTLRDVWSNVYVLHDEGRPEVERVRAAVALSRDARVNQRQRWDICLRPPLPALARYVLAESLTAEAASADPRGYALTIARSPDWPVWLRLLLTRPMAYAAVEGIKFPPLALEELKGNPDRGIALWASFVLAQEDLKTQAGRPELEAACQGSGWERELACLLLEATRLKERPDEQRRLLDQATAWLRLHHPESRALWMQPNKSDDQHK</sequence>
<evidence type="ECO:0000313" key="2">
    <source>
        <dbReference type="EMBL" id="XBH03982.1"/>
    </source>
</evidence>
<evidence type="ECO:0000256" key="1">
    <source>
        <dbReference type="SAM" id="Phobius"/>
    </source>
</evidence>
<proteinExistence type="predicted"/>
<dbReference type="EMBL" id="CP155447">
    <property type="protein sequence ID" value="XBH03982.1"/>
    <property type="molecule type" value="Genomic_DNA"/>
</dbReference>
<name>A0AAU7CEP8_9BACT</name>
<keyword evidence="1" id="KW-0812">Transmembrane</keyword>
<dbReference type="AlphaFoldDB" id="A0AAU7CEP8"/>
<keyword evidence="1" id="KW-1133">Transmembrane helix</keyword>
<feature type="transmembrane region" description="Helical" evidence="1">
    <location>
        <begin position="58"/>
        <end position="81"/>
    </location>
</feature>
<protein>
    <recommendedName>
        <fullName evidence="3">HEAT repeat domain-containing protein</fullName>
    </recommendedName>
</protein>